<name>A0A6N6RGC1_9FLAO</name>
<feature type="chain" id="PRO_5026763746" evidence="2">
    <location>
        <begin position="19"/>
        <end position="319"/>
    </location>
</feature>
<feature type="domain" description="Secretion system C-terminal sorting" evidence="3">
    <location>
        <begin position="249"/>
        <end position="317"/>
    </location>
</feature>
<organism evidence="5 6">
    <name type="scientific">Phaeocystidibacter luteus</name>
    <dbReference type="NCBI Taxonomy" id="911197"/>
    <lineage>
        <taxon>Bacteria</taxon>
        <taxon>Pseudomonadati</taxon>
        <taxon>Bacteroidota</taxon>
        <taxon>Flavobacteriia</taxon>
        <taxon>Flavobacteriales</taxon>
        <taxon>Phaeocystidibacteraceae</taxon>
        <taxon>Phaeocystidibacter</taxon>
    </lineage>
</organism>
<feature type="domain" description="Copper-binding protein MbnP-like" evidence="4">
    <location>
        <begin position="20"/>
        <end position="201"/>
    </location>
</feature>
<dbReference type="NCBIfam" id="TIGR04183">
    <property type="entry name" value="Por_Secre_tail"/>
    <property type="match status" value="1"/>
</dbReference>
<dbReference type="InterPro" id="IPR046863">
    <property type="entry name" value="MbnP-like_dom"/>
</dbReference>
<reference evidence="5 6" key="1">
    <citation type="submission" date="2019-09" db="EMBL/GenBank/DDBJ databases">
        <title>Genomes of family Cryomorphaceae.</title>
        <authorList>
            <person name="Bowman J.P."/>
        </authorList>
    </citation>
    <scope>NUCLEOTIDE SEQUENCE [LARGE SCALE GENOMIC DNA]</scope>
    <source>
        <strain evidence="5 6">LMG 25704</strain>
    </source>
</reference>
<dbReference type="RefSeq" id="WP_151667916.1">
    <property type="nucleotide sequence ID" value="NZ_WBVO01000009.1"/>
</dbReference>
<accession>A0A6N6RGC1</accession>
<keyword evidence="1 2" id="KW-0732">Signal</keyword>
<gene>
    <name evidence="5" type="ORF">F8C67_11070</name>
</gene>
<evidence type="ECO:0000256" key="1">
    <source>
        <dbReference type="ARBA" id="ARBA00022729"/>
    </source>
</evidence>
<dbReference type="EMBL" id="WBVO01000009">
    <property type="protein sequence ID" value="KAB2808102.1"/>
    <property type="molecule type" value="Genomic_DNA"/>
</dbReference>
<evidence type="ECO:0000259" key="3">
    <source>
        <dbReference type="Pfam" id="PF18962"/>
    </source>
</evidence>
<keyword evidence="6" id="KW-1185">Reference proteome</keyword>
<proteinExistence type="predicted"/>
<dbReference type="OrthoDB" id="1422031at2"/>
<evidence type="ECO:0000313" key="6">
    <source>
        <dbReference type="Proteomes" id="UP000468650"/>
    </source>
</evidence>
<feature type="signal peptide" evidence="2">
    <location>
        <begin position="1"/>
        <end position="18"/>
    </location>
</feature>
<evidence type="ECO:0000259" key="4">
    <source>
        <dbReference type="Pfam" id="PF20243"/>
    </source>
</evidence>
<dbReference type="Pfam" id="PF18962">
    <property type="entry name" value="Por_Secre_tail"/>
    <property type="match status" value="1"/>
</dbReference>
<comment type="caution">
    <text evidence="5">The sequence shown here is derived from an EMBL/GenBank/DDBJ whole genome shotgun (WGS) entry which is preliminary data.</text>
</comment>
<dbReference type="AlphaFoldDB" id="A0A6N6RGC1"/>
<sequence>MKKLLLLGLSLISFASFAQKEVYMRIIHQLDGQTYQNGTTVTTSEGDDLTLSRMQYYVSGIKLYHDGGQMLDLDSVYLLVDAATTSEYDFGSLPITTLDSMKFAIGVDQASNHLDPAQYAFNHPLAPKTPSMHWGWAAGYRFVCAEGMTGSNMSDAMEIHALGNVNYFEQTIVTSGTDVFGSLVIQLDAEYLNSFNNIDMSGGLISHGETGASITYLENFRDNVFTESTQSVDPVSVEENTPASFTLSPNPANLNNVYAEFGTATSGTIRVLDLTGREVFRRELNNDSRVKIDLQRTGVYLVELRSSNKVNTQRLVVNQ</sequence>
<dbReference type="Pfam" id="PF20243">
    <property type="entry name" value="MbnP"/>
    <property type="match status" value="1"/>
</dbReference>
<dbReference type="InterPro" id="IPR026444">
    <property type="entry name" value="Secre_tail"/>
</dbReference>
<evidence type="ECO:0000313" key="5">
    <source>
        <dbReference type="EMBL" id="KAB2808102.1"/>
    </source>
</evidence>
<dbReference type="Proteomes" id="UP000468650">
    <property type="component" value="Unassembled WGS sequence"/>
</dbReference>
<evidence type="ECO:0000256" key="2">
    <source>
        <dbReference type="SAM" id="SignalP"/>
    </source>
</evidence>
<protein>
    <submittedName>
        <fullName evidence="5">T9SS type A sorting domain-containing protein</fullName>
    </submittedName>
</protein>